<reference evidence="1" key="1">
    <citation type="submission" date="2017-12" db="EMBL/GenBank/DDBJ databases">
        <title>FDA dAtabase for Regulatory Grade micrObial Sequences (FDA-ARGOS): Supporting development and validation of Infectious Disease Dx tests.</title>
        <authorList>
            <person name="Hoffmann M."/>
            <person name="Allard M."/>
            <person name="Evans P."/>
            <person name="Brown E."/>
            <person name="Tallon L.J."/>
            <person name="Sadzewicz L."/>
            <person name="Sengamalay N."/>
            <person name="Ott S."/>
            <person name="Godinez A."/>
            <person name="Nagaraj S."/>
            <person name="Vavikolanu K."/>
            <person name="Aluvathingal J."/>
            <person name="Nadendla S."/>
            <person name="Hobson J."/>
            <person name="Sichtig H."/>
        </authorList>
    </citation>
    <scope>NUCLEOTIDE SEQUENCE [LARGE SCALE GENOMIC DNA]</scope>
    <source>
        <strain evidence="1">FDAARGOS_97</strain>
    </source>
</reference>
<proteinExistence type="predicted"/>
<dbReference type="EMBL" id="LOSN02000001">
    <property type="protein sequence ID" value="PNP25451.1"/>
    <property type="molecule type" value="Genomic_DNA"/>
</dbReference>
<evidence type="ECO:0000313" key="2">
    <source>
        <dbReference type="Proteomes" id="UP000054316"/>
    </source>
</evidence>
<keyword evidence="2" id="KW-1185">Reference proteome</keyword>
<comment type="caution">
    <text evidence="1">The sequence shown here is derived from an EMBL/GenBank/DDBJ whole genome shotgun (WGS) entry which is preliminary data.</text>
</comment>
<sequence>MIISFLMPCLTNKFSALNRKCITSGLVQESHHHFLSLLIHQLFSTIASRKKKAKTLKRTKWREKKKTEIKWQA</sequence>
<evidence type="ECO:0000313" key="1">
    <source>
        <dbReference type="EMBL" id="PNP25451.1"/>
    </source>
</evidence>
<name>A0ABX4XAB1_VIBAL</name>
<accession>A0ABX4XAB1</accession>
<protein>
    <submittedName>
        <fullName evidence="1">Uncharacterized protein</fullName>
    </submittedName>
</protein>
<organism evidence="1 2">
    <name type="scientific">Vibrio alginolyticus</name>
    <dbReference type="NCBI Taxonomy" id="663"/>
    <lineage>
        <taxon>Bacteria</taxon>
        <taxon>Pseudomonadati</taxon>
        <taxon>Pseudomonadota</taxon>
        <taxon>Gammaproteobacteria</taxon>
        <taxon>Vibrionales</taxon>
        <taxon>Vibrionaceae</taxon>
        <taxon>Vibrio</taxon>
    </lineage>
</organism>
<gene>
    <name evidence="1" type="ORF">AL553_002870</name>
</gene>
<dbReference type="Proteomes" id="UP000054316">
    <property type="component" value="Unassembled WGS sequence"/>
</dbReference>